<protein>
    <submittedName>
        <fullName evidence="2">Hexosyltransferase</fullName>
    </submittedName>
</protein>
<dbReference type="Pfam" id="PF00534">
    <property type="entry name" value="Glycos_transf_1"/>
    <property type="match status" value="1"/>
</dbReference>
<dbReference type="PANTHER" id="PTHR46401">
    <property type="entry name" value="GLYCOSYLTRANSFERASE WBBK-RELATED"/>
    <property type="match status" value="1"/>
</dbReference>
<evidence type="ECO:0000313" key="3">
    <source>
        <dbReference type="Proteomes" id="UP000644756"/>
    </source>
</evidence>
<sequence>MKKKIAFVVQRYGLEVNGGSELSCRLIAEKLKEKYDIDILTTKALDYVTWGNHYEAGIEDINGVTVRRFETEFPRNQKQFSKCTEEIFRKANRTIYDELEWMKAQGPASFTLIDYLKNHNDQYDKVIFFTYLYFTTYFGLQQLPEKSILVPTAHDEPYIYFSLFKPFFHLPRNIVFLTEEEKNFVHRTFHNQYIPNEVAGLGIDVPESYFSEEEFREKFNVHDPFIIYVGRIDESKGCKELFEYFLNYKKQSDNNIKLVLIGKNVMDIPKHSDIIHLGFVSDEEKFGAIAASELLVMPSKYESFSMAVLEGMYLNKPVLVNGDCEVLVGHCNRGNAGLYYTDFDEFHYCLDLIVNNTNIAHALGTNGHQYVINNYSWNKIEELFIKAIESI</sequence>
<dbReference type="CDD" id="cd03801">
    <property type="entry name" value="GT4_PimA-like"/>
    <property type="match status" value="1"/>
</dbReference>
<proteinExistence type="predicted"/>
<gene>
    <name evidence="2" type="ORF">GCM10010916_07100</name>
</gene>
<dbReference type="GO" id="GO:0016757">
    <property type="term" value="F:glycosyltransferase activity"/>
    <property type="evidence" value="ECO:0007669"/>
    <property type="project" value="InterPro"/>
</dbReference>
<accession>A0A917FNV1</accession>
<reference evidence="2" key="2">
    <citation type="submission" date="2020-09" db="EMBL/GenBank/DDBJ databases">
        <authorList>
            <person name="Sun Q."/>
            <person name="Zhou Y."/>
        </authorList>
    </citation>
    <scope>NUCLEOTIDE SEQUENCE</scope>
    <source>
        <strain evidence="2">CGMCC 1.12987</strain>
    </source>
</reference>
<evidence type="ECO:0000313" key="2">
    <source>
        <dbReference type="EMBL" id="GGF92291.1"/>
    </source>
</evidence>
<dbReference type="RefSeq" id="WP_188529077.1">
    <property type="nucleotide sequence ID" value="NZ_BMGR01000002.1"/>
</dbReference>
<dbReference type="EMBL" id="BMGR01000002">
    <property type="protein sequence ID" value="GGF92291.1"/>
    <property type="molecule type" value="Genomic_DNA"/>
</dbReference>
<feature type="domain" description="Glycosyl transferase family 1" evidence="1">
    <location>
        <begin position="212"/>
        <end position="367"/>
    </location>
</feature>
<reference evidence="2" key="1">
    <citation type="journal article" date="2014" name="Int. J. Syst. Evol. Microbiol.">
        <title>Complete genome sequence of Corynebacterium casei LMG S-19264T (=DSM 44701T), isolated from a smear-ripened cheese.</title>
        <authorList>
            <consortium name="US DOE Joint Genome Institute (JGI-PGF)"/>
            <person name="Walter F."/>
            <person name="Albersmeier A."/>
            <person name="Kalinowski J."/>
            <person name="Ruckert C."/>
        </authorList>
    </citation>
    <scope>NUCLEOTIDE SEQUENCE</scope>
    <source>
        <strain evidence="2">CGMCC 1.12987</strain>
    </source>
</reference>
<organism evidence="2 3">
    <name type="scientific">Paenibacillus abyssi</name>
    <dbReference type="NCBI Taxonomy" id="1340531"/>
    <lineage>
        <taxon>Bacteria</taxon>
        <taxon>Bacillati</taxon>
        <taxon>Bacillota</taxon>
        <taxon>Bacilli</taxon>
        <taxon>Bacillales</taxon>
        <taxon>Paenibacillaceae</taxon>
        <taxon>Paenibacillus</taxon>
    </lineage>
</organism>
<dbReference type="PANTHER" id="PTHR46401:SF8">
    <property type="entry name" value="BLL6006 PROTEIN"/>
    <property type="match status" value="1"/>
</dbReference>
<keyword evidence="3" id="KW-1185">Reference proteome</keyword>
<dbReference type="AlphaFoldDB" id="A0A917FNV1"/>
<evidence type="ECO:0000259" key="1">
    <source>
        <dbReference type="Pfam" id="PF00534"/>
    </source>
</evidence>
<comment type="caution">
    <text evidence="2">The sequence shown here is derived from an EMBL/GenBank/DDBJ whole genome shotgun (WGS) entry which is preliminary data.</text>
</comment>
<name>A0A917FNV1_9BACL</name>
<dbReference type="SUPFAM" id="SSF53756">
    <property type="entry name" value="UDP-Glycosyltransferase/glycogen phosphorylase"/>
    <property type="match status" value="1"/>
</dbReference>
<dbReference type="Gene3D" id="3.40.50.2000">
    <property type="entry name" value="Glycogen Phosphorylase B"/>
    <property type="match status" value="1"/>
</dbReference>
<dbReference type="InterPro" id="IPR001296">
    <property type="entry name" value="Glyco_trans_1"/>
</dbReference>
<dbReference type="Proteomes" id="UP000644756">
    <property type="component" value="Unassembled WGS sequence"/>
</dbReference>